<dbReference type="PANTHER" id="PTHR37299:SF1">
    <property type="entry name" value="STAGE 0 SPORULATION PROTEIN A HOMOLOG"/>
    <property type="match status" value="1"/>
</dbReference>
<feature type="modified residue" description="4-aspartylphosphate" evidence="1">
    <location>
        <position position="72"/>
    </location>
</feature>
<evidence type="ECO:0000313" key="4">
    <source>
        <dbReference type="EMBL" id="MQA42473.1"/>
    </source>
</evidence>
<dbReference type="GO" id="GO:0000156">
    <property type="term" value="F:phosphorelay response regulator activity"/>
    <property type="evidence" value="ECO:0007669"/>
    <property type="project" value="InterPro"/>
</dbReference>
<dbReference type="Proteomes" id="UP000440498">
    <property type="component" value="Unassembled WGS sequence"/>
</dbReference>
<comment type="caution">
    <text evidence="4">The sequence shown here is derived from an EMBL/GenBank/DDBJ whole genome shotgun (WGS) entry which is preliminary data.</text>
</comment>
<dbReference type="Gene3D" id="3.40.50.2300">
    <property type="match status" value="1"/>
</dbReference>
<dbReference type="InterPro" id="IPR011006">
    <property type="entry name" value="CheY-like_superfamily"/>
</dbReference>
<dbReference type="AlphaFoldDB" id="A0A6A7NBK2"/>
<dbReference type="InterPro" id="IPR001789">
    <property type="entry name" value="Sig_transdc_resp-reg_receiver"/>
</dbReference>
<keyword evidence="5" id="KW-1185">Reference proteome</keyword>
<dbReference type="SMART" id="SM00448">
    <property type="entry name" value="REC"/>
    <property type="match status" value="1"/>
</dbReference>
<evidence type="ECO:0000259" key="2">
    <source>
        <dbReference type="PROSITE" id="PS50110"/>
    </source>
</evidence>
<evidence type="ECO:0000256" key="1">
    <source>
        <dbReference type="PROSITE-ProRule" id="PRU00169"/>
    </source>
</evidence>
<feature type="domain" description="Response regulatory" evidence="2">
    <location>
        <begin position="21"/>
        <end position="135"/>
    </location>
</feature>
<dbReference type="PANTHER" id="PTHR37299">
    <property type="entry name" value="TRANSCRIPTIONAL REGULATOR-RELATED"/>
    <property type="match status" value="1"/>
</dbReference>
<feature type="domain" description="HTH LytTR-type" evidence="3">
    <location>
        <begin position="172"/>
        <end position="275"/>
    </location>
</feature>
<keyword evidence="1" id="KW-0597">Phosphoprotein</keyword>
<dbReference type="EMBL" id="WHUG01000021">
    <property type="protein sequence ID" value="MQA42473.1"/>
    <property type="molecule type" value="Genomic_DNA"/>
</dbReference>
<dbReference type="SMART" id="SM00850">
    <property type="entry name" value="LytTR"/>
    <property type="match status" value="1"/>
</dbReference>
<name>A0A6A7NBK2_9BURK</name>
<organism evidence="4 5">
    <name type="scientific">Rugamonas aquatica</name>
    <dbReference type="NCBI Taxonomy" id="2743357"/>
    <lineage>
        <taxon>Bacteria</taxon>
        <taxon>Pseudomonadati</taxon>
        <taxon>Pseudomonadota</taxon>
        <taxon>Betaproteobacteria</taxon>
        <taxon>Burkholderiales</taxon>
        <taxon>Oxalobacteraceae</taxon>
        <taxon>Telluria group</taxon>
        <taxon>Rugamonas</taxon>
    </lineage>
</organism>
<dbReference type="InterPro" id="IPR007492">
    <property type="entry name" value="LytTR_DNA-bd_dom"/>
</dbReference>
<evidence type="ECO:0000259" key="3">
    <source>
        <dbReference type="PROSITE" id="PS50930"/>
    </source>
</evidence>
<dbReference type="RefSeq" id="WP_152841570.1">
    <property type="nucleotide sequence ID" value="NZ_WHUG01000021.1"/>
</dbReference>
<evidence type="ECO:0000313" key="5">
    <source>
        <dbReference type="Proteomes" id="UP000440498"/>
    </source>
</evidence>
<dbReference type="PROSITE" id="PS50930">
    <property type="entry name" value="HTH_LYTTR"/>
    <property type="match status" value="1"/>
</dbReference>
<dbReference type="InterPro" id="IPR046947">
    <property type="entry name" value="LytR-like"/>
</dbReference>
<protein>
    <submittedName>
        <fullName evidence="4">Response regulator</fullName>
    </submittedName>
</protein>
<dbReference type="Gene3D" id="2.40.50.1020">
    <property type="entry name" value="LytTr DNA-binding domain"/>
    <property type="match status" value="1"/>
</dbReference>
<dbReference type="PROSITE" id="PS50110">
    <property type="entry name" value="RESPONSE_REGULATORY"/>
    <property type="match status" value="1"/>
</dbReference>
<dbReference type="GO" id="GO:0003677">
    <property type="term" value="F:DNA binding"/>
    <property type="evidence" value="ECO:0007669"/>
    <property type="project" value="InterPro"/>
</dbReference>
<gene>
    <name evidence="4" type="ORF">GEV02_30505</name>
</gene>
<dbReference type="Pfam" id="PF00072">
    <property type="entry name" value="Response_reg"/>
    <property type="match status" value="1"/>
</dbReference>
<reference evidence="4 5" key="1">
    <citation type="submission" date="2019-10" db="EMBL/GenBank/DDBJ databases">
        <title>Two novel species isolated from a subtropical stream in China.</title>
        <authorList>
            <person name="Lu H."/>
        </authorList>
    </citation>
    <scope>NUCLEOTIDE SEQUENCE [LARGE SCALE GENOMIC DNA]</scope>
    <source>
        <strain evidence="4 5">FT29W</strain>
    </source>
</reference>
<dbReference type="Pfam" id="PF04397">
    <property type="entry name" value="LytTR"/>
    <property type="match status" value="1"/>
</dbReference>
<sequence length="275" mass="30332">MNTTTLSNCVSPSTAGKRPRTVLIVDDELPAVANLEWLLARRPHWRLLPSCRSSEQARIQLQATPADLVLLDIQMPGQSGLEFARELCQQPGAPLIVFTTAYDEHALSAFDIFALDYVLKPFDDERFDRMLRRAAQMLELNQQAELNGAVHDYLRDRAADEAAQAAPLLEQLVVRTASGLERVSVDEIEWIGAAGNYVELHLAGRVVLHRTTITAIAGRLPAQDFVRVHRTAVVRKCAIVGLRSDSDGAPAVRLAQGDTVRVSASYLKQVQTLFA</sequence>
<accession>A0A6A7NBK2</accession>
<proteinExistence type="predicted"/>
<dbReference type="SUPFAM" id="SSF52172">
    <property type="entry name" value="CheY-like"/>
    <property type="match status" value="1"/>
</dbReference>